<protein>
    <submittedName>
        <fullName evidence="1">Uncharacterized protein</fullName>
    </submittedName>
</protein>
<comment type="caution">
    <text evidence="1">The sequence shown here is derived from an EMBL/GenBank/DDBJ whole genome shotgun (WGS) entry which is preliminary data.</text>
</comment>
<evidence type="ECO:0000313" key="2">
    <source>
        <dbReference type="Proteomes" id="UP001157353"/>
    </source>
</evidence>
<accession>A0ABQ6E3F3</accession>
<reference evidence="2" key="1">
    <citation type="journal article" date="2019" name="Int. J. Syst. Evol. Microbiol.">
        <title>The Global Catalogue of Microorganisms (GCM) 10K type strain sequencing project: providing services to taxonomists for standard genome sequencing and annotation.</title>
        <authorList>
            <consortium name="The Broad Institute Genomics Platform"/>
            <consortium name="The Broad Institute Genome Sequencing Center for Infectious Disease"/>
            <person name="Wu L."/>
            <person name="Ma J."/>
        </authorList>
    </citation>
    <scope>NUCLEOTIDE SEQUENCE [LARGE SCALE GENOMIC DNA]</scope>
    <source>
        <strain evidence="2">NBRC 103166</strain>
    </source>
</reference>
<name>A0ABQ6E3F3_9GAMM</name>
<dbReference type="EMBL" id="BSPQ01000015">
    <property type="protein sequence ID" value="GLS91723.1"/>
    <property type="molecule type" value="Genomic_DNA"/>
</dbReference>
<organism evidence="1 2">
    <name type="scientific">Psychromonas marina</name>
    <dbReference type="NCBI Taxonomy" id="88364"/>
    <lineage>
        <taxon>Bacteria</taxon>
        <taxon>Pseudomonadati</taxon>
        <taxon>Pseudomonadota</taxon>
        <taxon>Gammaproteobacteria</taxon>
        <taxon>Alteromonadales</taxon>
        <taxon>Psychromonadaceae</taxon>
        <taxon>Psychromonas</taxon>
    </lineage>
</organism>
<sequence length="66" mass="7639">MLSIIQALFTRTEDHAGRDIDKVIKRLASKMGTTPYAWSYIKEQSVYENTTNGMRVYPHELEKYAA</sequence>
<dbReference type="RefSeq" id="WP_284204839.1">
    <property type="nucleotide sequence ID" value="NZ_BSPQ01000015.1"/>
</dbReference>
<keyword evidence="2" id="KW-1185">Reference proteome</keyword>
<evidence type="ECO:0000313" key="1">
    <source>
        <dbReference type="EMBL" id="GLS91723.1"/>
    </source>
</evidence>
<gene>
    <name evidence="1" type="ORF">GCM10007916_27930</name>
</gene>
<proteinExistence type="predicted"/>
<dbReference type="Proteomes" id="UP001157353">
    <property type="component" value="Unassembled WGS sequence"/>
</dbReference>